<dbReference type="AlphaFoldDB" id="A0A4Y2EJ76"/>
<dbReference type="OrthoDB" id="5419617at2759"/>
<dbReference type="Proteomes" id="UP000499080">
    <property type="component" value="Unassembled WGS sequence"/>
</dbReference>
<evidence type="ECO:0000313" key="2">
    <source>
        <dbReference type="Proteomes" id="UP000499080"/>
    </source>
</evidence>
<dbReference type="EMBL" id="BGPR01000598">
    <property type="protein sequence ID" value="GBM27945.1"/>
    <property type="molecule type" value="Genomic_DNA"/>
</dbReference>
<organism evidence="1 2">
    <name type="scientific">Araneus ventricosus</name>
    <name type="common">Orbweaver spider</name>
    <name type="synonym">Epeira ventricosa</name>
    <dbReference type="NCBI Taxonomy" id="182803"/>
    <lineage>
        <taxon>Eukaryota</taxon>
        <taxon>Metazoa</taxon>
        <taxon>Ecdysozoa</taxon>
        <taxon>Arthropoda</taxon>
        <taxon>Chelicerata</taxon>
        <taxon>Arachnida</taxon>
        <taxon>Araneae</taxon>
        <taxon>Araneomorphae</taxon>
        <taxon>Entelegynae</taxon>
        <taxon>Araneoidea</taxon>
        <taxon>Araneidae</taxon>
        <taxon>Araneus</taxon>
    </lineage>
</organism>
<sequence length="147" mass="16400">MLVVIALPSALLIRRKQSQNGIAYYTTPTAAFQIIAGTLPLPLKAETEAVCIRISRLNTPSNLSDSNFSPDHFERKIPTADFHPALFNIEDRINLCDHHISEDTANFFTDGSKTQDKSGSAYCLWGNNTATEQWRNSIVIIQFSKQS</sequence>
<keyword evidence="2" id="KW-1185">Reference proteome</keyword>
<name>A0A4Y2EJ76_ARAVE</name>
<proteinExistence type="predicted"/>
<accession>A0A4Y2EJ76</accession>
<evidence type="ECO:0000313" key="1">
    <source>
        <dbReference type="EMBL" id="GBM27945.1"/>
    </source>
</evidence>
<protein>
    <submittedName>
        <fullName evidence="1">Uncharacterized protein</fullName>
    </submittedName>
</protein>
<reference evidence="1 2" key="1">
    <citation type="journal article" date="2019" name="Sci. Rep.">
        <title>Orb-weaving spider Araneus ventricosus genome elucidates the spidroin gene catalogue.</title>
        <authorList>
            <person name="Kono N."/>
            <person name="Nakamura H."/>
            <person name="Ohtoshi R."/>
            <person name="Moran D.A.P."/>
            <person name="Shinohara A."/>
            <person name="Yoshida Y."/>
            <person name="Fujiwara M."/>
            <person name="Mori M."/>
            <person name="Tomita M."/>
            <person name="Arakawa K."/>
        </authorList>
    </citation>
    <scope>NUCLEOTIDE SEQUENCE [LARGE SCALE GENOMIC DNA]</scope>
</reference>
<comment type="caution">
    <text evidence="1">The sequence shown here is derived from an EMBL/GenBank/DDBJ whole genome shotgun (WGS) entry which is preliminary data.</text>
</comment>
<gene>
    <name evidence="1" type="ORF">AVEN_146164_1</name>
</gene>